<name>A0A5M3X205_9ACTN</name>
<sequence>MHLSSDKVLSKRLYHWADEMDADVLRALVALLRARSTDLTDVEAKAAAGGFPKSVRDTLSAFSNDRGGTIILGLDEGTNFGLADGFDPIRIRDALATACADDLEPPVRAEIDIVELDHGTVVVAEVAELDPRFKPCFVKARGEYNGSFTRGGDGDRRLTDFEIHLLHTNRGQPDDDRDPVPGAVLADLDDLAVESLLRRVRQRQRRAFSDLDDLTVLRRLNVITADHVPTLGGMLALGSYPQQFYPQLNATFVVYPGLTAEDVTPQGPRFLDNRTFDGPIPSIVDEAVAAVLRNTSVRSFVEGTGRRDVYDYPVEALREVIVNALIHRDYSPYSRGTPVQIILYADRLTVANPGGLFGAVTEDDLGGEGVSSTRNPVLVKLLQDVRMPESDRTVCENRASGIPTMLRELRITGSALPEFHNRINRFKVVLPRHALLTPGNMRWIDSLGIVGLSATQHMALAQMHEGGAITNQSMRNFGLDARRATTELTDLVTRGLAVRIGERRHARYVLAPTNEQLPWQPDGPTSPDPSDREAAILNALGSAALSRREIQKATGINQIATIRTLDALIASGKVEATAPPRSPHRRYRRTSET</sequence>
<evidence type="ECO:0000259" key="2">
    <source>
        <dbReference type="Pfam" id="PF04326"/>
    </source>
</evidence>
<dbReference type="Pfam" id="PF04326">
    <property type="entry name" value="SLFN_AlbA_2"/>
    <property type="match status" value="1"/>
</dbReference>
<feature type="compositionally biased region" description="Basic residues" evidence="1">
    <location>
        <begin position="582"/>
        <end position="593"/>
    </location>
</feature>
<dbReference type="InterPro" id="IPR038475">
    <property type="entry name" value="RecG_C_sf"/>
</dbReference>
<keyword evidence="4" id="KW-1185">Reference proteome</keyword>
<dbReference type="Pfam" id="PF13749">
    <property type="entry name" value="HATPase_c_4"/>
    <property type="match status" value="1"/>
</dbReference>
<dbReference type="AlphaFoldDB" id="A0A5M3X205"/>
<dbReference type="PANTHER" id="PTHR30595">
    <property type="entry name" value="GLPR-RELATED TRANSCRIPTIONAL REPRESSOR"/>
    <property type="match status" value="1"/>
</dbReference>
<reference evidence="3 4" key="1">
    <citation type="submission" date="2019-10" db="EMBL/GenBank/DDBJ databases">
        <title>Whole genome shotgun sequence of Acrocarpospora macrocephala NBRC 16266.</title>
        <authorList>
            <person name="Ichikawa N."/>
            <person name="Kimura A."/>
            <person name="Kitahashi Y."/>
            <person name="Komaki H."/>
            <person name="Oguchi A."/>
        </authorList>
    </citation>
    <scope>NUCLEOTIDE SEQUENCE [LARGE SCALE GENOMIC DNA]</scope>
    <source>
        <strain evidence="3 4">NBRC 16266</strain>
    </source>
</reference>
<feature type="region of interest" description="Disordered" evidence="1">
    <location>
        <begin position="574"/>
        <end position="593"/>
    </location>
</feature>
<evidence type="ECO:0000256" key="1">
    <source>
        <dbReference type="SAM" id="MobiDB-lite"/>
    </source>
</evidence>
<comment type="caution">
    <text evidence="3">The sequence shown here is derived from an EMBL/GenBank/DDBJ whole genome shotgun (WGS) entry which is preliminary data.</text>
</comment>
<protein>
    <submittedName>
        <fullName evidence="3">Dihydroorotate dehydrogenase</fullName>
    </submittedName>
</protein>
<feature type="region of interest" description="Disordered" evidence="1">
    <location>
        <begin position="512"/>
        <end position="532"/>
    </location>
</feature>
<dbReference type="Proteomes" id="UP000331127">
    <property type="component" value="Unassembled WGS sequence"/>
</dbReference>
<dbReference type="InterPro" id="IPR007421">
    <property type="entry name" value="Schlafen_AlbA_2_dom"/>
</dbReference>
<gene>
    <name evidence="3" type="ORF">Amac_064000</name>
</gene>
<dbReference type="Gene3D" id="3.30.950.30">
    <property type="entry name" value="Schlafen, AAA domain"/>
    <property type="match status" value="1"/>
</dbReference>
<dbReference type="PANTHER" id="PTHR30595:SF6">
    <property type="entry name" value="SCHLAFEN ALBA-2 DOMAIN-CONTAINING PROTEIN"/>
    <property type="match status" value="1"/>
</dbReference>
<evidence type="ECO:0000313" key="4">
    <source>
        <dbReference type="Proteomes" id="UP000331127"/>
    </source>
</evidence>
<feature type="domain" description="Schlafen AlbA-2" evidence="2">
    <location>
        <begin position="41"/>
        <end position="158"/>
    </location>
</feature>
<proteinExistence type="predicted"/>
<dbReference type="Gene3D" id="3.30.565.60">
    <property type="match status" value="1"/>
</dbReference>
<evidence type="ECO:0000313" key="3">
    <source>
        <dbReference type="EMBL" id="GES12803.1"/>
    </source>
</evidence>
<dbReference type="OrthoDB" id="9805115at2"/>
<organism evidence="3 4">
    <name type="scientific">Acrocarpospora macrocephala</name>
    <dbReference type="NCBI Taxonomy" id="150177"/>
    <lineage>
        <taxon>Bacteria</taxon>
        <taxon>Bacillati</taxon>
        <taxon>Actinomycetota</taxon>
        <taxon>Actinomycetes</taxon>
        <taxon>Streptosporangiales</taxon>
        <taxon>Streptosporangiaceae</taxon>
        <taxon>Acrocarpospora</taxon>
    </lineage>
</organism>
<dbReference type="EMBL" id="BLAE01000039">
    <property type="protein sequence ID" value="GES12803.1"/>
    <property type="molecule type" value="Genomic_DNA"/>
</dbReference>
<dbReference type="InterPro" id="IPR038461">
    <property type="entry name" value="Schlafen_AlbA_2_dom_sf"/>
</dbReference>
<dbReference type="RefSeq" id="WP_155358083.1">
    <property type="nucleotide sequence ID" value="NZ_BAAAHL010000050.1"/>
</dbReference>
<accession>A0A5M3X205</accession>